<accession>A0A9W5WWJ7</accession>
<proteinExistence type="predicted"/>
<dbReference type="AlphaFoldDB" id="A0A9W5WWJ7"/>
<dbReference type="Proteomes" id="UP001057455">
    <property type="component" value="Unassembled WGS sequence"/>
</dbReference>
<protein>
    <submittedName>
        <fullName evidence="1">Sugar-binding of ABC transporter system related protein, putative</fullName>
    </submittedName>
</protein>
<name>A0A9W5WWJ7_BABOV</name>
<reference evidence="1" key="1">
    <citation type="submission" date="2019-12" db="EMBL/GenBank/DDBJ databases">
        <title>Genome sequence of Babesia ovis.</title>
        <authorList>
            <person name="Yamagishi J."/>
            <person name="Sevinc F."/>
            <person name="Xuan X."/>
        </authorList>
    </citation>
    <scope>NUCLEOTIDE SEQUENCE</scope>
    <source>
        <strain evidence="1">Selcuk</strain>
    </source>
</reference>
<gene>
    <name evidence="1" type="ORF">BaOVIS_030210</name>
</gene>
<keyword evidence="2" id="KW-1185">Reference proteome</keyword>
<dbReference type="OrthoDB" id="360724at2759"/>
<sequence>MLAKLVETGCLTEAKKTSVCGHVFSREHLDDGIQRLLAPGEFSTTTDAYRPKRQRDEQIGCFRGVLPFDRDEVITAYPSIVAPIVPRNGDLEFVNESLELLKGSMCKIPGFQLNNGLENVDLSDDGPEGYFTKLVDNFFDYLDHLDIPDIGVGSENLCQSNRQEKTKINTSNDHDRSLFRVLLQCHVLWYNWVLQLKATAETALGLIESTLTRSDAKKVLKTALGLKEANRNMVFYSTLCVQLRSLLRKRESTLNKVIWELLSRMHFLGHIGACQEDDDTAPWLRMAEQLSQELNDPPVYDDAEQFKQNLKRIRREMQSRIRAKGQCDAVSKECDYAAQEQTALNGRKMTLATKLEQTSKVVQDLVSAHRTDIQVDTLKIADAKKLPALVHHFAGRLQLHGLKNPNREIGLKVVKDREREYSLVVALSVPRDMLMPNPDIASRIFPLNFRVTLCEKGGLKVKQPNCPFNILPMGDIAKREAGDNGDVSSVSASEESSPEADINHTTLGLHNFNLNDRFLPQVFCDRLDWWYNLSNNYMWNTYCIENYRRNRLDVKQFLPSELRKDRCSKYEYKTPILLLSNDSASIKLRLQIDSNQRPSCRFNDFEWTTKLALKEMTPLMERVANKNKQAIDKAEVCELLETVDEDIWSHFGADYQNIQVAVLLESYAFIFDWISSHEFA</sequence>
<evidence type="ECO:0000313" key="1">
    <source>
        <dbReference type="EMBL" id="GFE55617.1"/>
    </source>
</evidence>
<comment type="caution">
    <text evidence="1">The sequence shown here is derived from an EMBL/GenBank/DDBJ whole genome shotgun (WGS) entry which is preliminary data.</text>
</comment>
<evidence type="ECO:0000313" key="2">
    <source>
        <dbReference type="Proteomes" id="UP001057455"/>
    </source>
</evidence>
<dbReference type="EMBL" id="BLIY01000023">
    <property type="protein sequence ID" value="GFE55617.1"/>
    <property type="molecule type" value="Genomic_DNA"/>
</dbReference>
<organism evidence="1 2">
    <name type="scientific">Babesia ovis</name>
    <dbReference type="NCBI Taxonomy" id="5869"/>
    <lineage>
        <taxon>Eukaryota</taxon>
        <taxon>Sar</taxon>
        <taxon>Alveolata</taxon>
        <taxon>Apicomplexa</taxon>
        <taxon>Aconoidasida</taxon>
        <taxon>Piroplasmida</taxon>
        <taxon>Babesiidae</taxon>
        <taxon>Babesia</taxon>
    </lineage>
</organism>